<dbReference type="Gene3D" id="3.30.470.20">
    <property type="entry name" value="ATP-grasp fold, B domain"/>
    <property type="match status" value="1"/>
</dbReference>
<feature type="domain" description="Lipoyl-binding" evidence="7">
    <location>
        <begin position="576"/>
        <end position="655"/>
    </location>
</feature>
<dbReference type="InterPro" id="IPR011764">
    <property type="entry name" value="Biotin_carboxylation_dom"/>
</dbReference>
<keyword evidence="11" id="KW-1185">Reference proteome</keyword>
<dbReference type="Pfam" id="PF00289">
    <property type="entry name" value="Biotin_carb_N"/>
    <property type="match status" value="1"/>
</dbReference>
<dbReference type="InterPro" id="IPR000089">
    <property type="entry name" value="Biotin_lipoyl"/>
</dbReference>
<evidence type="ECO:0000256" key="1">
    <source>
        <dbReference type="ARBA" id="ARBA00001953"/>
    </source>
</evidence>
<dbReference type="HOGENOM" id="CLU_000395_3_2_1"/>
<keyword evidence="2" id="KW-0436">Ligase</keyword>
<evidence type="ECO:0000259" key="9">
    <source>
        <dbReference type="PROSITE" id="PS50979"/>
    </source>
</evidence>
<evidence type="ECO:0000259" key="7">
    <source>
        <dbReference type="PROSITE" id="PS50968"/>
    </source>
</evidence>
<dbReference type="GO" id="GO:0005524">
    <property type="term" value="F:ATP binding"/>
    <property type="evidence" value="ECO:0007669"/>
    <property type="project" value="UniProtKB-UniRule"/>
</dbReference>
<reference evidence="10 11" key="1">
    <citation type="submission" date="2013-03" db="EMBL/GenBank/DDBJ databases">
        <title>The Genome Sequence of Capronia coronata CBS 617.96.</title>
        <authorList>
            <consortium name="The Broad Institute Genomics Platform"/>
            <person name="Cuomo C."/>
            <person name="de Hoog S."/>
            <person name="Gorbushina A."/>
            <person name="Walker B."/>
            <person name="Young S.K."/>
            <person name="Zeng Q."/>
            <person name="Gargeya S."/>
            <person name="Fitzgerald M."/>
            <person name="Haas B."/>
            <person name="Abouelleil A."/>
            <person name="Allen A.W."/>
            <person name="Alvarado L."/>
            <person name="Arachchi H.M."/>
            <person name="Berlin A.M."/>
            <person name="Chapman S.B."/>
            <person name="Gainer-Dewar J."/>
            <person name="Goldberg J."/>
            <person name="Griggs A."/>
            <person name="Gujja S."/>
            <person name="Hansen M."/>
            <person name="Howarth C."/>
            <person name="Imamovic A."/>
            <person name="Ireland A."/>
            <person name="Larimer J."/>
            <person name="McCowan C."/>
            <person name="Murphy C."/>
            <person name="Pearson M."/>
            <person name="Poon T.W."/>
            <person name="Priest M."/>
            <person name="Roberts A."/>
            <person name="Saif S."/>
            <person name="Shea T."/>
            <person name="Sisk P."/>
            <person name="Sykes S."/>
            <person name="Wortman J."/>
            <person name="Nusbaum C."/>
            <person name="Birren B."/>
        </authorList>
    </citation>
    <scope>NUCLEOTIDE SEQUENCE [LARGE SCALE GENOMIC DNA]</scope>
    <source>
        <strain evidence="10 11">CBS 617.96</strain>
    </source>
</reference>
<gene>
    <name evidence="10" type="ORF">A1O1_07849</name>
</gene>
<evidence type="ECO:0000313" key="10">
    <source>
        <dbReference type="EMBL" id="EXJ81784.1"/>
    </source>
</evidence>
<dbReference type="EMBL" id="AMWN01000007">
    <property type="protein sequence ID" value="EXJ81784.1"/>
    <property type="molecule type" value="Genomic_DNA"/>
</dbReference>
<keyword evidence="5" id="KW-0092">Biotin</keyword>
<dbReference type="SUPFAM" id="SSF56059">
    <property type="entry name" value="Glutathione synthetase ATP-binding domain-like"/>
    <property type="match status" value="1"/>
</dbReference>
<feature type="domain" description="Biotin carboxylation" evidence="9">
    <location>
        <begin position="6"/>
        <end position="456"/>
    </location>
</feature>
<dbReference type="PANTHER" id="PTHR45007:SF1">
    <property type="entry name" value="CARBOXYLASE, PUTATIVE (AFU_ORTHOLOGUE AFUA_5G07570)-RELATED"/>
    <property type="match status" value="1"/>
</dbReference>
<keyword evidence="3 6" id="KW-0547">Nucleotide-binding</keyword>
<dbReference type="AlphaFoldDB" id="W9YHM4"/>
<dbReference type="Pfam" id="PF02785">
    <property type="entry name" value="Biotin_carb_C"/>
    <property type="match status" value="1"/>
</dbReference>
<dbReference type="PANTHER" id="PTHR45007">
    <property type="entry name" value="CARBOXYLASE, PUTATIVE (AFU_ORTHOLOGUE AFUA_5G07570)-RELATED"/>
    <property type="match status" value="1"/>
</dbReference>
<dbReference type="SUPFAM" id="SSF52440">
    <property type="entry name" value="PreATP-grasp domain"/>
    <property type="match status" value="1"/>
</dbReference>
<keyword evidence="4 6" id="KW-0067">ATP-binding</keyword>
<dbReference type="Pfam" id="PF02786">
    <property type="entry name" value="CPSase_L_D2"/>
    <property type="match status" value="1"/>
</dbReference>
<dbReference type="GeneID" id="19162704"/>
<dbReference type="Pfam" id="PF00364">
    <property type="entry name" value="Biotin_lipoyl"/>
    <property type="match status" value="1"/>
</dbReference>
<evidence type="ECO:0000259" key="8">
    <source>
        <dbReference type="PROSITE" id="PS50975"/>
    </source>
</evidence>
<dbReference type="InterPro" id="IPR016185">
    <property type="entry name" value="PreATP-grasp_dom_sf"/>
</dbReference>
<dbReference type="GO" id="GO:0016874">
    <property type="term" value="F:ligase activity"/>
    <property type="evidence" value="ECO:0007669"/>
    <property type="project" value="UniProtKB-KW"/>
</dbReference>
<sequence>MESASKVRRLLVANRGEIAIRVLSTARELGIDTVAVYTAEDSNHAIHADEALLLQSPSDYMNKDLLKQLCLDNHIDSVHPAYGFLSENAEFADALEKAGICFVGPTPETLRRTGDKTDARALAEFCGVPVLPALKQPISLLEQAADFIAHIGFPLMIKAVDGGGGRGIRLVTRSEDLQDAFDRACGESPGGKVFIEKAAIDGYRHVEVQIIGDGRGHVSHLWERECSIQRRFQKMVELAPSTIKDRSLVARVIQSAIKMAKSIQYRSLGTFEFLVHESRPEFYFLEVNPRLQVEHTVTEETANVDLVRAQLLIAQGATLDRLALPSDLHEASLAQPAKNAFAIQLRVTAEDPAQGFALSMGRVTQFHSPGGRGVRVDTHISGRRSTIIGSAFDSLLAKIIVSAPSQEEVRLKGLRALNELAISGVKTNVSVLLGILASADFQESCCSTRWLETHLDEIRSLGQELEATALTAKEKAFGAEAGAGPSSTEVAVGGPSSLLFKKGDSFRVKLRELHDDDRHGPEREHLIVLERIVNNDFPNLIAGDVSLVTDSSGGAKNTYTASLAASTAGSGLASSHHRKGDPSDPNHVILPFAGTVVELPVEVGDEVQEGEVLMVVQQMKMELEVRAPTAGRLTWVCDVEEGETVGEGMLVCEIQLVTQAQGSGSSLSAKL</sequence>
<protein>
    <recommendedName>
        <fullName evidence="12">Pyruvate carboxylase</fullName>
    </recommendedName>
</protein>
<dbReference type="InterPro" id="IPR011054">
    <property type="entry name" value="Rudment_hybrid_motif"/>
</dbReference>
<evidence type="ECO:0008006" key="12">
    <source>
        <dbReference type="Google" id="ProtNLM"/>
    </source>
</evidence>
<feature type="domain" description="ATP-grasp" evidence="8">
    <location>
        <begin position="120"/>
        <end position="315"/>
    </location>
</feature>
<organism evidence="10 11">
    <name type="scientific">Capronia coronata CBS 617.96</name>
    <dbReference type="NCBI Taxonomy" id="1182541"/>
    <lineage>
        <taxon>Eukaryota</taxon>
        <taxon>Fungi</taxon>
        <taxon>Dikarya</taxon>
        <taxon>Ascomycota</taxon>
        <taxon>Pezizomycotina</taxon>
        <taxon>Eurotiomycetes</taxon>
        <taxon>Chaetothyriomycetidae</taxon>
        <taxon>Chaetothyriales</taxon>
        <taxon>Herpotrichiellaceae</taxon>
        <taxon>Capronia</taxon>
    </lineage>
</organism>
<name>W9YHM4_9EURO</name>
<dbReference type="SUPFAM" id="SSF51230">
    <property type="entry name" value="Single hybrid motif"/>
    <property type="match status" value="1"/>
</dbReference>
<dbReference type="RefSeq" id="XP_007726905.1">
    <property type="nucleotide sequence ID" value="XM_007728715.1"/>
</dbReference>
<dbReference type="GO" id="GO:0046872">
    <property type="term" value="F:metal ion binding"/>
    <property type="evidence" value="ECO:0007669"/>
    <property type="project" value="InterPro"/>
</dbReference>
<dbReference type="STRING" id="1182541.W9YHM4"/>
<dbReference type="eggNOG" id="KOG0369">
    <property type="taxonomic scope" value="Eukaryota"/>
</dbReference>
<dbReference type="SUPFAM" id="SSF51246">
    <property type="entry name" value="Rudiment single hybrid motif"/>
    <property type="match status" value="1"/>
</dbReference>
<evidence type="ECO:0000256" key="6">
    <source>
        <dbReference type="PROSITE-ProRule" id="PRU00409"/>
    </source>
</evidence>
<dbReference type="OrthoDB" id="196847at2759"/>
<accession>W9YHM4</accession>
<evidence type="ECO:0000313" key="11">
    <source>
        <dbReference type="Proteomes" id="UP000019484"/>
    </source>
</evidence>
<dbReference type="Gene3D" id="2.40.50.100">
    <property type="match status" value="1"/>
</dbReference>
<dbReference type="SMART" id="SM00878">
    <property type="entry name" value="Biotin_carb_C"/>
    <property type="match status" value="1"/>
</dbReference>
<dbReference type="InterPro" id="IPR005479">
    <property type="entry name" value="CPAse_ATP-bd"/>
</dbReference>
<comment type="cofactor">
    <cofactor evidence="1">
        <name>biotin</name>
        <dbReference type="ChEBI" id="CHEBI:57586"/>
    </cofactor>
</comment>
<evidence type="ECO:0000256" key="4">
    <source>
        <dbReference type="ARBA" id="ARBA00022840"/>
    </source>
</evidence>
<dbReference type="InterPro" id="IPR005482">
    <property type="entry name" value="Biotin_COase_C"/>
</dbReference>
<dbReference type="PROSITE" id="PS50968">
    <property type="entry name" value="BIOTINYL_LIPOYL"/>
    <property type="match status" value="1"/>
</dbReference>
<comment type="caution">
    <text evidence="10">The sequence shown here is derived from an EMBL/GenBank/DDBJ whole genome shotgun (WGS) entry which is preliminary data.</text>
</comment>
<dbReference type="InterPro" id="IPR011053">
    <property type="entry name" value="Single_hybrid_motif"/>
</dbReference>
<evidence type="ECO:0000256" key="2">
    <source>
        <dbReference type="ARBA" id="ARBA00022598"/>
    </source>
</evidence>
<proteinExistence type="predicted"/>
<dbReference type="PROSITE" id="PS50979">
    <property type="entry name" value="BC"/>
    <property type="match status" value="1"/>
</dbReference>
<dbReference type="Proteomes" id="UP000019484">
    <property type="component" value="Unassembled WGS sequence"/>
</dbReference>
<evidence type="ECO:0000256" key="5">
    <source>
        <dbReference type="ARBA" id="ARBA00023267"/>
    </source>
</evidence>
<evidence type="ECO:0000256" key="3">
    <source>
        <dbReference type="ARBA" id="ARBA00022741"/>
    </source>
</evidence>
<dbReference type="InterPro" id="IPR005481">
    <property type="entry name" value="BC-like_N"/>
</dbReference>
<dbReference type="InterPro" id="IPR011761">
    <property type="entry name" value="ATP-grasp"/>
</dbReference>
<dbReference type="CDD" id="cd06850">
    <property type="entry name" value="biotinyl_domain"/>
    <property type="match status" value="1"/>
</dbReference>
<dbReference type="PROSITE" id="PS00867">
    <property type="entry name" value="CPSASE_2"/>
    <property type="match status" value="1"/>
</dbReference>
<dbReference type="FunFam" id="3.30.1490.20:FF:000003">
    <property type="entry name" value="acetyl-CoA carboxylase isoform X1"/>
    <property type="match status" value="1"/>
</dbReference>
<dbReference type="PROSITE" id="PS50975">
    <property type="entry name" value="ATP_GRASP"/>
    <property type="match status" value="1"/>
</dbReference>